<accession>A0AA40C8R2</accession>
<proteinExistence type="predicted"/>
<sequence>MTVNSIGMFPHLMRIIPRAVRRFDGSLVGERPQYRVRRAGLDTLAQERRGEVAGPQGPSLTRKTKKDLPLRATCPWQAQTLAVGARPCLEIVSVPKYLGRVVAVRLKLPEQAAAQCDRPKTARECHYIDQIAQVRGRIISVGVDTQPLAIGTREWHIRGVMDGLRDLVHGMLVNSEVVRVAFHVI</sequence>
<gene>
    <name evidence="1" type="ORF">B0T17DRAFT_505068</name>
</gene>
<organism evidence="1 2">
    <name type="scientific">Bombardia bombarda</name>
    <dbReference type="NCBI Taxonomy" id="252184"/>
    <lineage>
        <taxon>Eukaryota</taxon>
        <taxon>Fungi</taxon>
        <taxon>Dikarya</taxon>
        <taxon>Ascomycota</taxon>
        <taxon>Pezizomycotina</taxon>
        <taxon>Sordariomycetes</taxon>
        <taxon>Sordariomycetidae</taxon>
        <taxon>Sordariales</taxon>
        <taxon>Lasiosphaeriaceae</taxon>
        <taxon>Bombardia</taxon>
    </lineage>
</organism>
<keyword evidence="2" id="KW-1185">Reference proteome</keyword>
<dbReference type="Proteomes" id="UP001174934">
    <property type="component" value="Unassembled WGS sequence"/>
</dbReference>
<name>A0AA40C8R2_9PEZI</name>
<dbReference type="EMBL" id="JAULSR010000002">
    <property type="protein sequence ID" value="KAK0628388.1"/>
    <property type="molecule type" value="Genomic_DNA"/>
</dbReference>
<reference evidence="1" key="1">
    <citation type="submission" date="2023-06" db="EMBL/GenBank/DDBJ databases">
        <title>Genome-scale phylogeny and comparative genomics of the fungal order Sordariales.</title>
        <authorList>
            <consortium name="Lawrence Berkeley National Laboratory"/>
            <person name="Hensen N."/>
            <person name="Bonometti L."/>
            <person name="Westerberg I."/>
            <person name="Brannstrom I.O."/>
            <person name="Guillou S."/>
            <person name="Cros-Aarteil S."/>
            <person name="Calhoun S."/>
            <person name="Haridas S."/>
            <person name="Kuo A."/>
            <person name="Mondo S."/>
            <person name="Pangilinan J."/>
            <person name="Riley R."/>
            <person name="LaButti K."/>
            <person name="Andreopoulos B."/>
            <person name="Lipzen A."/>
            <person name="Chen C."/>
            <person name="Yanf M."/>
            <person name="Daum C."/>
            <person name="Ng V."/>
            <person name="Clum A."/>
            <person name="Steindorff A."/>
            <person name="Ohm R."/>
            <person name="Martin F."/>
            <person name="Silar P."/>
            <person name="Natvig D."/>
            <person name="Lalanne C."/>
            <person name="Gautier V."/>
            <person name="Ament-velasquez S.L."/>
            <person name="Kruys A."/>
            <person name="Hutchinson M.I."/>
            <person name="Powell A.J."/>
            <person name="Barry K."/>
            <person name="Miller A.N."/>
            <person name="Grigoriev I.V."/>
            <person name="Debuchy R."/>
            <person name="Gladieux P."/>
            <person name="Thoren M.H."/>
            <person name="Johannesson H."/>
        </authorList>
    </citation>
    <scope>NUCLEOTIDE SEQUENCE</scope>
    <source>
        <strain evidence="1">SMH3391-2</strain>
    </source>
</reference>
<dbReference type="AlphaFoldDB" id="A0AA40C8R2"/>
<comment type="caution">
    <text evidence="1">The sequence shown here is derived from an EMBL/GenBank/DDBJ whole genome shotgun (WGS) entry which is preliminary data.</text>
</comment>
<evidence type="ECO:0000313" key="1">
    <source>
        <dbReference type="EMBL" id="KAK0628388.1"/>
    </source>
</evidence>
<evidence type="ECO:0000313" key="2">
    <source>
        <dbReference type="Proteomes" id="UP001174934"/>
    </source>
</evidence>
<protein>
    <submittedName>
        <fullName evidence="1">Uncharacterized protein</fullName>
    </submittedName>
</protein>